<protein>
    <submittedName>
        <fullName evidence="1">Uncharacterized protein</fullName>
    </submittedName>
</protein>
<gene>
    <name evidence="1" type="ORF">JGB26_00175</name>
</gene>
<organism evidence="1 2">
    <name type="scientific">Streptomyces flavofungini</name>
    <dbReference type="NCBI Taxonomy" id="68200"/>
    <lineage>
        <taxon>Bacteria</taxon>
        <taxon>Bacillati</taxon>
        <taxon>Actinomycetota</taxon>
        <taxon>Actinomycetes</taxon>
        <taxon>Kitasatosporales</taxon>
        <taxon>Streptomycetaceae</taxon>
        <taxon>Streptomyces</taxon>
    </lineage>
</organism>
<name>A0ABS0WXA2_9ACTN</name>
<reference evidence="1 2" key="1">
    <citation type="submission" date="2020-12" db="EMBL/GenBank/DDBJ databases">
        <title>Streptomyces typhae sp. nov., a novel endophytic actinomycete isolated from the root of cattail pollen (Typha angustifolia L.).</title>
        <authorList>
            <person name="Peng C."/>
            <person name="Liu C."/>
        </authorList>
    </citation>
    <scope>NUCLEOTIDE SEQUENCE [LARGE SCALE GENOMIC DNA]</scope>
    <source>
        <strain evidence="1 2">JCM 4753</strain>
    </source>
</reference>
<dbReference type="EMBL" id="JAEKOZ010000001">
    <property type="protein sequence ID" value="MBJ3805556.1"/>
    <property type="molecule type" value="Genomic_DNA"/>
</dbReference>
<dbReference type="Proteomes" id="UP000634780">
    <property type="component" value="Unassembled WGS sequence"/>
</dbReference>
<evidence type="ECO:0000313" key="1">
    <source>
        <dbReference type="EMBL" id="MBJ3805556.1"/>
    </source>
</evidence>
<proteinExistence type="predicted"/>
<dbReference type="RefSeq" id="WP_190118057.1">
    <property type="nucleotide sequence ID" value="NZ_BMVR01000009.1"/>
</dbReference>
<accession>A0ABS0WXA2</accession>
<keyword evidence="2" id="KW-1185">Reference proteome</keyword>
<sequence length="152" mass="16757">MAELISREGVPVEVDYYGLAVEDWDDSQIPVPFPEDWEQGPFLTTHPGRLSFTSAGHTHTATMTFEVWDQEAPEPPGDWEESALTELACTSGKLQARGLASGPWPDPVRLSDKPGTWTVRVVCGGRADVAAQAQDEAVEAVEQYLLQFWQQA</sequence>
<evidence type="ECO:0000313" key="2">
    <source>
        <dbReference type="Proteomes" id="UP000634780"/>
    </source>
</evidence>
<comment type="caution">
    <text evidence="1">The sequence shown here is derived from an EMBL/GenBank/DDBJ whole genome shotgun (WGS) entry which is preliminary data.</text>
</comment>